<gene>
    <name evidence="2" type="ORF">POM88_010703</name>
</gene>
<name>A0AAD8IWH7_9APIA</name>
<accession>A0AAD8IWH7</accession>
<dbReference type="AlphaFoldDB" id="A0AAD8IWH7"/>
<evidence type="ECO:0000313" key="3">
    <source>
        <dbReference type="Proteomes" id="UP001237642"/>
    </source>
</evidence>
<dbReference type="Pfam" id="PF00106">
    <property type="entry name" value="adh_short"/>
    <property type="match status" value="1"/>
</dbReference>
<comment type="caution">
    <text evidence="2">The sequence shown here is derived from an EMBL/GenBank/DDBJ whole genome shotgun (WGS) entry which is preliminary data.</text>
</comment>
<reference evidence="2" key="2">
    <citation type="submission" date="2023-05" db="EMBL/GenBank/DDBJ databases">
        <authorList>
            <person name="Schelkunov M.I."/>
        </authorList>
    </citation>
    <scope>NUCLEOTIDE SEQUENCE</scope>
    <source>
        <strain evidence="2">Hsosn_3</strain>
        <tissue evidence="2">Leaf</tissue>
    </source>
</reference>
<dbReference type="FunFam" id="3.40.50.720:FF:000084">
    <property type="entry name" value="Short-chain dehydrogenase reductase"/>
    <property type="match status" value="1"/>
</dbReference>
<proteinExistence type="inferred from homology"/>
<dbReference type="PANTHER" id="PTHR44375">
    <property type="entry name" value="BETA-KETOACYL-ACP REDUCTASE-LIKE PROTEIN-RELATED"/>
    <property type="match status" value="1"/>
</dbReference>
<dbReference type="PRINTS" id="PR00080">
    <property type="entry name" value="SDRFAMILY"/>
</dbReference>
<reference evidence="2" key="1">
    <citation type="submission" date="2023-02" db="EMBL/GenBank/DDBJ databases">
        <title>Genome of toxic invasive species Heracleum sosnowskyi carries increased number of genes despite the absence of recent whole-genome duplications.</title>
        <authorList>
            <person name="Schelkunov M."/>
            <person name="Shtratnikova V."/>
            <person name="Makarenko M."/>
            <person name="Klepikova A."/>
            <person name="Omelchenko D."/>
            <person name="Novikova G."/>
            <person name="Obukhova E."/>
            <person name="Bogdanov V."/>
            <person name="Penin A."/>
            <person name="Logacheva M."/>
        </authorList>
    </citation>
    <scope>NUCLEOTIDE SEQUENCE</scope>
    <source>
        <strain evidence="2">Hsosn_3</strain>
        <tissue evidence="2">Leaf</tissue>
    </source>
</reference>
<dbReference type="PRINTS" id="PR00081">
    <property type="entry name" value="GDHRDH"/>
</dbReference>
<evidence type="ECO:0000256" key="1">
    <source>
        <dbReference type="RuleBase" id="RU000363"/>
    </source>
</evidence>
<keyword evidence="3" id="KW-1185">Reference proteome</keyword>
<comment type="similarity">
    <text evidence="1">Belongs to the short-chain dehydrogenases/reductases (SDR) family.</text>
</comment>
<dbReference type="InterPro" id="IPR036291">
    <property type="entry name" value="NAD(P)-bd_dom_sf"/>
</dbReference>
<dbReference type="EMBL" id="JAUIZM010000003">
    <property type="protein sequence ID" value="KAK1391647.1"/>
    <property type="molecule type" value="Genomic_DNA"/>
</dbReference>
<evidence type="ECO:0000313" key="2">
    <source>
        <dbReference type="EMBL" id="KAK1391647.1"/>
    </source>
</evidence>
<dbReference type="PANTHER" id="PTHR44375:SF5">
    <property type="entry name" value="3-OXOACYL-[ACYL-CARRIER-PROTEIN] REDUCTASE FABG-LIKE"/>
    <property type="match status" value="1"/>
</dbReference>
<dbReference type="CDD" id="cd05233">
    <property type="entry name" value="SDR_c"/>
    <property type="match status" value="1"/>
</dbReference>
<dbReference type="Gene3D" id="3.40.50.720">
    <property type="entry name" value="NAD(P)-binding Rossmann-like Domain"/>
    <property type="match status" value="1"/>
</dbReference>
<sequence>MANNSNNLSDHVMPWSNLQGKVVLVTGASSGFGWDFSINLAKAGCKVIAAARRLDRLRSLCQLINNFQSSSCNTPLAVPLELDITAHPAVIEAAVQEAWRVFGHIDVLINNAGITGSTTTTLKLNEEEWDRVFKINLTGAWLCSKNIGLRMRGAGRGGSIINISSAFGLNRGKATGSLAYSSSKAALHTLTTVMAVEFAEYSIRVNAIAPTIFRSEITKALYDKKWLPRVLDKLVPMRSLYDATVDPSLTELVRYLIHGSSKYVTGNIFIVDGGNTLSGIPIWSSL</sequence>
<dbReference type="Proteomes" id="UP001237642">
    <property type="component" value="Unassembled WGS sequence"/>
</dbReference>
<dbReference type="GO" id="GO:0016616">
    <property type="term" value="F:oxidoreductase activity, acting on the CH-OH group of donors, NAD or NADP as acceptor"/>
    <property type="evidence" value="ECO:0007669"/>
    <property type="project" value="UniProtKB-ARBA"/>
</dbReference>
<dbReference type="SUPFAM" id="SSF51735">
    <property type="entry name" value="NAD(P)-binding Rossmann-fold domains"/>
    <property type="match status" value="1"/>
</dbReference>
<dbReference type="InterPro" id="IPR002347">
    <property type="entry name" value="SDR_fam"/>
</dbReference>
<organism evidence="2 3">
    <name type="scientific">Heracleum sosnowskyi</name>
    <dbReference type="NCBI Taxonomy" id="360622"/>
    <lineage>
        <taxon>Eukaryota</taxon>
        <taxon>Viridiplantae</taxon>
        <taxon>Streptophyta</taxon>
        <taxon>Embryophyta</taxon>
        <taxon>Tracheophyta</taxon>
        <taxon>Spermatophyta</taxon>
        <taxon>Magnoliopsida</taxon>
        <taxon>eudicotyledons</taxon>
        <taxon>Gunneridae</taxon>
        <taxon>Pentapetalae</taxon>
        <taxon>asterids</taxon>
        <taxon>campanulids</taxon>
        <taxon>Apiales</taxon>
        <taxon>Apiaceae</taxon>
        <taxon>Apioideae</taxon>
        <taxon>apioid superclade</taxon>
        <taxon>Tordylieae</taxon>
        <taxon>Tordyliinae</taxon>
        <taxon>Heracleum</taxon>
    </lineage>
</organism>
<protein>
    <submittedName>
        <fullName evidence="2">3-oxoacyl-[acyl-carrier-protein] reductase</fullName>
    </submittedName>
</protein>